<keyword evidence="1" id="KW-0479">Metal-binding</keyword>
<dbReference type="eggNOG" id="COG0346">
    <property type="taxonomic scope" value="Bacteria"/>
</dbReference>
<evidence type="ECO:0000313" key="3">
    <source>
        <dbReference type="EMBL" id="ANU09824.1"/>
    </source>
</evidence>
<dbReference type="InterPro" id="IPR004360">
    <property type="entry name" value="Glyas_Fos-R_dOase_dom"/>
</dbReference>
<sequence length="138" mass="16092">MLHHVELNVSNLTESRSFYSELLPPLGYALFQEWQQGFSYKSGPTYIVFVQTEEKFLQTPFHRKETGLNHLAFHADSRVQVDEMTEKMRQWGARILYEDLHPYAGGPDYYAVFLEGPDRLKIEITATETVYGDAERKK</sequence>
<dbReference type="RefSeq" id="WP_006829041.1">
    <property type="nucleotide sequence ID" value="NZ_AJYB01000014.1"/>
</dbReference>
<name>A0A1C7DEE2_9BACL</name>
<dbReference type="KEGG" id="pana:BBH88_05680"/>
<dbReference type="PANTHER" id="PTHR36113:SF6">
    <property type="entry name" value="FOSFOMYCIN RESISTANCE PROTEIN FOSX"/>
    <property type="match status" value="1"/>
</dbReference>
<evidence type="ECO:0000313" key="6">
    <source>
        <dbReference type="Proteomes" id="UP000092661"/>
    </source>
</evidence>
<dbReference type="Gene3D" id="3.10.180.10">
    <property type="entry name" value="2,3-Dihydroxybiphenyl 1,2-Dioxygenase, domain 1"/>
    <property type="match status" value="1"/>
</dbReference>
<proteinExistence type="predicted"/>
<feature type="domain" description="VOC" evidence="2">
    <location>
        <begin position="1"/>
        <end position="127"/>
    </location>
</feature>
<dbReference type="Pfam" id="PF00903">
    <property type="entry name" value="Glyoxalase"/>
    <property type="match status" value="1"/>
</dbReference>
<dbReference type="OrthoDB" id="5296884at2"/>
<dbReference type="InterPro" id="IPR037523">
    <property type="entry name" value="VOC_core"/>
</dbReference>
<dbReference type="Proteomes" id="UP000004725">
    <property type="component" value="Unassembled WGS sequence"/>
</dbReference>
<dbReference type="InterPro" id="IPR051332">
    <property type="entry name" value="Fosfomycin_Res_Enzymes"/>
</dbReference>
<dbReference type="AlphaFoldDB" id="A0A1C7DEE2"/>
<keyword evidence="6" id="KW-1185">Reference proteome</keyword>
<protein>
    <recommendedName>
        <fullName evidence="2">VOC domain-containing protein</fullName>
    </recommendedName>
</protein>
<reference evidence="3" key="3">
    <citation type="submission" date="2016-10" db="EMBL/GenBank/DDBJ databases">
        <authorList>
            <person name="See-Too W.S."/>
        </authorList>
    </citation>
    <scope>NUCLEOTIDE SEQUENCE</scope>
    <source>
        <strain evidence="3">DSM 14505</strain>
    </source>
</reference>
<dbReference type="EMBL" id="CP016534">
    <property type="protein sequence ID" value="ANU09824.1"/>
    <property type="molecule type" value="Genomic_DNA"/>
</dbReference>
<dbReference type="PANTHER" id="PTHR36113">
    <property type="entry name" value="LYASE, PUTATIVE-RELATED-RELATED"/>
    <property type="match status" value="1"/>
</dbReference>
<accession>A0A1C7DEE2</accession>
<evidence type="ECO:0000259" key="2">
    <source>
        <dbReference type="PROSITE" id="PS51819"/>
    </source>
</evidence>
<evidence type="ECO:0000313" key="5">
    <source>
        <dbReference type="Proteomes" id="UP000004725"/>
    </source>
</evidence>
<evidence type="ECO:0000256" key="1">
    <source>
        <dbReference type="ARBA" id="ARBA00022723"/>
    </source>
</evidence>
<dbReference type="Proteomes" id="UP000092661">
    <property type="component" value="Chromosome"/>
</dbReference>
<organism evidence="4 5">
    <name type="scientific">Planococcus antarcticus DSM 14505</name>
    <dbReference type="NCBI Taxonomy" id="1185653"/>
    <lineage>
        <taxon>Bacteria</taxon>
        <taxon>Bacillati</taxon>
        <taxon>Bacillota</taxon>
        <taxon>Bacilli</taxon>
        <taxon>Bacillales</taxon>
        <taxon>Caryophanaceae</taxon>
        <taxon>Planococcus</taxon>
    </lineage>
</organism>
<dbReference type="GO" id="GO:0046872">
    <property type="term" value="F:metal ion binding"/>
    <property type="evidence" value="ECO:0007669"/>
    <property type="project" value="UniProtKB-KW"/>
</dbReference>
<reference evidence="4 5" key="1">
    <citation type="journal article" date="2012" name="J. Bacteriol.">
        <title>Genome Sequence of the Antarctic Psychrophile Bacterium Planococcus antarcticus DSM 14505.</title>
        <authorList>
            <person name="Margolles A."/>
            <person name="Gueimonde M."/>
            <person name="Sanchez B."/>
        </authorList>
    </citation>
    <scope>NUCLEOTIDE SEQUENCE [LARGE SCALE GENOMIC DNA]</scope>
    <source>
        <strain evidence="4 5">DSM 14505</strain>
    </source>
</reference>
<evidence type="ECO:0000313" key="4">
    <source>
        <dbReference type="EMBL" id="EIM07573.1"/>
    </source>
</evidence>
<gene>
    <name evidence="4" type="ORF">A1A1_05167</name>
    <name evidence="3" type="ORF">BBH88_05680</name>
</gene>
<dbReference type="InterPro" id="IPR029068">
    <property type="entry name" value="Glyas_Bleomycin-R_OHBP_Dase"/>
</dbReference>
<dbReference type="SUPFAM" id="SSF54593">
    <property type="entry name" value="Glyoxalase/Bleomycin resistance protein/Dihydroxybiphenyl dioxygenase"/>
    <property type="match status" value="1"/>
</dbReference>
<dbReference type="PROSITE" id="PS51819">
    <property type="entry name" value="VOC"/>
    <property type="match status" value="1"/>
</dbReference>
<reference evidence="6" key="2">
    <citation type="submission" date="2016-07" db="EMBL/GenBank/DDBJ databases">
        <authorList>
            <person name="See-Too W.S."/>
        </authorList>
    </citation>
    <scope>NUCLEOTIDE SEQUENCE [LARGE SCALE GENOMIC DNA]</scope>
    <source>
        <strain evidence="6">DSM 14505</strain>
    </source>
</reference>
<dbReference type="EMBL" id="AJYB01000014">
    <property type="protein sequence ID" value="EIM07573.1"/>
    <property type="molecule type" value="Genomic_DNA"/>
</dbReference>